<dbReference type="AlphaFoldDB" id="A0A7W6BUS0"/>
<dbReference type="Pfam" id="PF08352">
    <property type="entry name" value="oligo_HPY"/>
    <property type="match status" value="2"/>
</dbReference>
<dbReference type="InterPro" id="IPR013563">
    <property type="entry name" value="Oligopep_ABC_C"/>
</dbReference>
<dbReference type="GO" id="GO:0055085">
    <property type="term" value="P:transmembrane transport"/>
    <property type="evidence" value="ECO:0007669"/>
    <property type="project" value="UniProtKB-ARBA"/>
</dbReference>
<reference evidence="8 9" key="1">
    <citation type="submission" date="2020-08" db="EMBL/GenBank/DDBJ databases">
        <title>Genomic Encyclopedia of Type Strains, Phase IV (KMG-IV): sequencing the most valuable type-strain genomes for metagenomic binning, comparative biology and taxonomic classification.</title>
        <authorList>
            <person name="Goeker M."/>
        </authorList>
    </citation>
    <scope>NUCLEOTIDE SEQUENCE [LARGE SCALE GENOMIC DNA]</scope>
    <source>
        <strain evidence="8 9">DSM 25024</strain>
    </source>
</reference>
<dbReference type="Pfam" id="PF00005">
    <property type="entry name" value="ABC_tran"/>
    <property type="match status" value="2"/>
</dbReference>
<dbReference type="GO" id="GO:0005886">
    <property type="term" value="C:plasma membrane"/>
    <property type="evidence" value="ECO:0007669"/>
    <property type="project" value="UniProtKB-SubCell"/>
</dbReference>
<evidence type="ECO:0000256" key="6">
    <source>
        <dbReference type="SAM" id="MobiDB-lite"/>
    </source>
</evidence>
<dbReference type="InterPro" id="IPR050319">
    <property type="entry name" value="ABC_transp_ATP-bind"/>
</dbReference>
<proteinExistence type="inferred from homology"/>
<dbReference type="InterPro" id="IPR003593">
    <property type="entry name" value="AAA+_ATPase"/>
</dbReference>
<evidence type="ECO:0000256" key="1">
    <source>
        <dbReference type="ARBA" id="ARBA00004417"/>
    </source>
</evidence>
<comment type="caution">
    <text evidence="8">The sequence shown here is derived from an EMBL/GenBank/DDBJ whole genome shotgun (WGS) entry which is preliminary data.</text>
</comment>
<dbReference type="GO" id="GO:0005524">
    <property type="term" value="F:ATP binding"/>
    <property type="evidence" value="ECO:0007669"/>
    <property type="project" value="UniProtKB-KW"/>
</dbReference>
<dbReference type="PROSITE" id="PS00211">
    <property type="entry name" value="ABC_TRANSPORTER_1"/>
    <property type="match status" value="1"/>
</dbReference>
<evidence type="ECO:0000256" key="3">
    <source>
        <dbReference type="ARBA" id="ARBA00022448"/>
    </source>
</evidence>
<dbReference type="Gene3D" id="3.40.50.300">
    <property type="entry name" value="P-loop containing nucleotide triphosphate hydrolases"/>
    <property type="match status" value="2"/>
</dbReference>
<dbReference type="RefSeq" id="WP_090961393.1">
    <property type="nucleotide sequence ID" value="NZ_FOOA01000004.1"/>
</dbReference>
<accession>A0A7W6BUS0</accession>
<dbReference type="SUPFAM" id="SSF52540">
    <property type="entry name" value="P-loop containing nucleoside triphosphate hydrolases"/>
    <property type="match status" value="2"/>
</dbReference>
<dbReference type="PROSITE" id="PS50893">
    <property type="entry name" value="ABC_TRANSPORTER_2"/>
    <property type="match status" value="2"/>
</dbReference>
<evidence type="ECO:0000256" key="5">
    <source>
        <dbReference type="ARBA" id="ARBA00022840"/>
    </source>
</evidence>
<feature type="domain" description="ABC transporter" evidence="7">
    <location>
        <begin position="5"/>
        <end position="264"/>
    </location>
</feature>
<dbReference type="Proteomes" id="UP000531216">
    <property type="component" value="Unassembled WGS sequence"/>
</dbReference>
<organism evidence="8 9">
    <name type="scientific">Aureimonas phyllosphaerae</name>
    <dbReference type="NCBI Taxonomy" id="1166078"/>
    <lineage>
        <taxon>Bacteria</taxon>
        <taxon>Pseudomonadati</taxon>
        <taxon>Pseudomonadota</taxon>
        <taxon>Alphaproteobacteria</taxon>
        <taxon>Hyphomicrobiales</taxon>
        <taxon>Aurantimonadaceae</taxon>
        <taxon>Aureimonas</taxon>
    </lineage>
</organism>
<dbReference type="GO" id="GO:0016887">
    <property type="term" value="F:ATP hydrolysis activity"/>
    <property type="evidence" value="ECO:0007669"/>
    <property type="project" value="InterPro"/>
</dbReference>
<evidence type="ECO:0000256" key="4">
    <source>
        <dbReference type="ARBA" id="ARBA00022741"/>
    </source>
</evidence>
<dbReference type="InterPro" id="IPR003439">
    <property type="entry name" value="ABC_transporter-like_ATP-bd"/>
</dbReference>
<keyword evidence="4" id="KW-0547">Nucleotide-binding</keyword>
<dbReference type="OrthoDB" id="9805488at2"/>
<dbReference type="CDD" id="cd03257">
    <property type="entry name" value="ABC_NikE_OppD_transporters"/>
    <property type="match status" value="2"/>
</dbReference>
<evidence type="ECO:0000256" key="2">
    <source>
        <dbReference type="ARBA" id="ARBA00005417"/>
    </source>
</evidence>
<keyword evidence="3" id="KW-0813">Transport</keyword>
<dbReference type="SMART" id="SM00382">
    <property type="entry name" value="AAA"/>
    <property type="match status" value="2"/>
</dbReference>
<dbReference type="NCBIfam" id="NF008453">
    <property type="entry name" value="PRK11308.1"/>
    <property type="match status" value="2"/>
</dbReference>
<keyword evidence="5 8" id="KW-0067">ATP-binding</keyword>
<evidence type="ECO:0000259" key="7">
    <source>
        <dbReference type="PROSITE" id="PS50893"/>
    </source>
</evidence>
<feature type="region of interest" description="Disordered" evidence="6">
    <location>
        <begin position="562"/>
        <end position="581"/>
    </location>
</feature>
<comment type="subcellular location">
    <subcellularLocation>
        <location evidence="1">Cell inner membrane</location>
        <topology evidence="1">Peripheral membrane protein</topology>
    </subcellularLocation>
</comment>
<dbReference type="PANTHER" id="PTHR43776">
    <property type="entry name" value="TRANSPORT ATP-BINDING PROTEIN"/>
    <property type="match status" value="1"/>
</dbReference>
<evidence type="ECO:0000313" key="9">
    <source>
        <dbReference type="Proteomes" id="UP000531216"/>
    </source>
</evidence>
<dbReference type="EMBL" id="JACIDO010000001">
    <property type="protein sequence ID" value="MBB3934106.1"/>
    <property type="molecule type" value="Genomic_DNA"/>
</dbReference>
<evidence type="ECO:0000313" key="8">
    <source>
        <dbReference type="EMBL" id="MBB3934106.1"/>
    </source>
</evidence>
<dbReference type="InterPro" id="IPR017871">
    <property type="entry name" value="ABC_transporter-like_CS"/>
</dbReference>
<dbReference type="GO" id="GO:0015833">
    <property type="term" value="P:peptide transport"/>
    <property type="evidence" value="ECO:0007669"/>
    <property type="project" value="InterPro"/>
</dbReference>
<comment type="similarity">
    <text evidence="2">Belongs to the ABC transporter superfamily.</text>
</comment>
<keyword evidence="9" id="KW-1185">Reference proteome</keyword>
<gene>
    <name evidence="8" type="ORF">GGR05_000217</name>
</gene>
<protein>
    <submittedName>
        <fullName evidence="8">Peptide/nickel transport system ATP-binding protein</fullName>
    </submittedName>
</protein>
<feature type="domain" description="ABC transporter" evidence="7">
    <location>
        <begin position="306"/>
        <end position="558"/>
    </location>
</feature>
<dbReference type="InterPro" id="IPR027417">
    <property type="entry name" value="P-loop_NTPase"/>
</dbReference>
<name>A0A7W6BUS0_9HYPH</name>
<sequence>MSPLLAVENLSIEFRTLEGRIRAVDDLSFEVRAGRTLALIGESGSGKSVTAHTILGLLPRTAFRLSGRILFRDPKTDGSIDLAALSRSDPRYRDIRGDRISMVFQEPAAALSPLHTIGEQILDVLRRHRPELDKRGARAAMLEALRDVGFPDPERASAAYSFQLSGGLCQRAMIALAIVCRPAMIIADEPTTALDVTVQAEILRLLARIRDDHGTALLLISHDLGVVASMADEMVVMHHGAAMESGSVPDLFADPRHPYLKALMRSVPRLSRSRKERLKPLREIRTADALAKFGRRREQGQGDVLVEATGLSRTFRSRSFGGGAPIHALRDVDLTIRRHECLGLVGESGSGKTTLSRILARAERPDTGRVEMRMPDGRMQDVFDLRGDTLKGWRRRVQYVFQNPYLALDPRMSIEAILTEPLEIHGIGTRASRRERARELLAIVGLPDSHLQRFPHGLSGGQRQRVGIARALALEPELILFDEPVSALDVSVQAQILNLLRDLQRELGLTYLFVSHNLAVVNYLADRIAVMSGGRILEVASRDALFSRPVHPYTRRLIASIPEPDPAQPTDFSAFEGGEAKGTSGWGWPFTARDGEDEPGLIALSHDHFVQAYEDGRNEIAR</sequence>